<keyword evidence="4 6" id="KW-1133">Transmembrane helix</keyword>
<dbReference type="STRING" id="1042163.BRLA_c019440"/>
<dbReference type="PIRSF" id="PIRSF006483">
    <property type="entry name" value="Membrane_protein_YitT"/>
    <property type="match status" value="1"/>
</dbReference>
<evidence type="ECO:0000256" key="5">
    <source>
        <dbReference type="ARBA" id="ARBA00023136"/>
    </source>
</evidence>
<organism evidence="8 9">
    <name type="scientific">Brevibacillus laterosporus LMG 15441</name>
    <dbReference type="NCBI Taxonomy" id="1042163"/>
    <lineage>
        <taxon>Bacteria</taxon>
        <taxon>Bacillati</taxon>
        <taxon>Bacillota</taxon>
        <taxon>Bacilli</taxon>
        <taxon>Bacillales</taxon>
        <taxon>Paenibacillaceae</taxon>
        <taxon>Brevibacillus</taxon>
    </lineage>
</organism>
<dbReference type="InterPro" id="IPR015867">
    <property type="entry name" value="N-reg_PII/ATP_PRibTrfase_C"/>
</dbReference>
<dbReference type="PANTHER" id="PTHR33545:SF10">
    <property type="entry name" value="UPF0750 MEMBRANE PROTEIN YPJC"/>
    <property type="match status" value="1"/>
</dbReference>
<evidence type="ECO:0000313" key="8">
    <source>
        <dbReference type="EMBL" id="AIG26265.1"/>
    </source>
</evidence>
<feature type="transmembrane region" description="Helical" evidence="6">
    <location>
        <begin position="54"/>
        <end position="71"/>
    </location>
</feature>
<dbReference type="HOGENOM" id="CLU_063199_1_1_9"/>
<dbReference type="Proteomes" id="UP000005850">
    <property type="component" value="Chromosome"/>
</dbReference>
<evidence type="ECO:0000256" key="1">
    <source>
        <dbReference type="ARBA" id="ARBA00004651"/>
    </source>
</evidence>
<dbReference type="EMBL" id="CP007806">
    <property type="protein sequence ID" value="AIG26265.1"/>
    <property type="molecule type" value="Genomic_DNA"/>
</dbReference>
<evidence type="ECO:0000259" key="7">
    <source>
        <dbReference type="Pfam" id="PF10035"/>
    </source>
</evidence>
<evidence type="ECO:0000256" key="2">
    <source>
        <dbReference type="ARBA" id="ARBA00022475"/>
    </source>
</evidence>
<proteinExistence type="predicted"/>
<evidence type="ECO:0000256" key="6">
    <source>
        <dbReference type="SAM" id="Phobius"/>
    </source>
</evidence>
<sequence length="287" mass="31002">MKLHLKNILAIILGSIIMGFGINAFNIPNGLAEGGITGISILIKLAFPAIDQGIVYLLLNLPLFFIGYRLLGKVSFFYTLVGTVSLSVSLSVFGMILDYEKLGDTLLAALFAGVAIGSGLGIIFRYGGTTGGVDIIARLLNKMFGISMGRTLLMGDILVVGASLVYLSIQNAMYTLVCVYIAARVIDFFQDGAYAGKALMIVSEYPQKIAQEILTTGRGVTILNGKGAFSGMEKEIVYCVVSRNEVPRLKNLMNEIDPHAFVIVSEVHEVLGEGFTFDENKKPLRQT</sequence>
<reference evidence="8 9" key="1">
    <citation type="journal article" date="2011" name="J. Bacteriol.">
        <title>Genome sequence of Brevibacillus laterosporus LMG 15441, a pathogen of invertebrates.</title>
        <authorList>
            <person name="Djukic M."/>
            <person name="Poehlein A."/>
            <person name="Thurmer A."/>
            <person name="Daniel R."/>
        </authorList>
    </citation>
    <scope>NUCLEOTIDE SEQUENCE [LARGE SCALE GENOMIC DNA]</scope>
    <source>
        <strain evidence="8 9">LMG 15441</strain>
    </source>
</reference>
<keyword evidence="9" id="KW-1185">Reference proteome</keyword>
<dbReference type="InterPro" id="IPR019264">
    <property type="entry name" value="DUF2179"/>
</dbReference>
<feature type="transmembrane region" description="Helical" evidence="6">
    <location>
        <begin position="106"/>
        <end position="127"/>
    </location>
</feature>
<dbReference type="KEGG" id="blr:BRLA_c019440"/>
<keyword evidence="3 6" id="KW-0812">Transmembrane</keyword>
<evidence type="ECO:0000313" key="9">
    <source>
        <dbReference type="Proteomes" id="UP000005850"/>
    </source>
</evidence>
<accession>A0A075R9Q9</accession>
<name>A0A075R9Q9_BRELA</name>
<dbReference type="PANTHER" id="PTHR33545">
    <property type="entry name" value="UPF0750 MEMBRANE PROTEIN YITT-RELATED"/>
    <property type="match status" value="1"/>
</dbReference>
<dbReference type="InterPro" id="IPR051461">
    <property type="entry name" value="UPF0750_membrane"/>
</dbReference>
<protein>
    <recommendedName>
        <fullName evidence="7">DUF2179 domain-containing protein</fullName>
    </recommendedName>
</protein>
<keyword evidence="2" id="KW-1003">Cell membrane</keyword>
<feature type="domain" description="DUF2179" evidence="7">
    <location>
        <begin position="218"/>
        <end position="272"/>
    </location>
</feature>
<dbReference type="Pfam" id="PF02588">
    <property type="entry name" value="YitT_membrane"/>
    <property type="match status" value="1"/>
</dbReference>
<feature type="transmembrane region" description="Helical" evidence="6">
    <location>
        <begin position="147"/>
        <end position="167"/>
    </location>
</feature>
<evidence type="ECO:0000256" key="4">
    <source>
        <dbReference type="ARBA" id="ARBA00022989"/>
    </source>
</evidence>
<dbReference type="AlphaFoldDB" id="A0A075R9Q9"/>
<comment type="subcellular location">
    <subcellularLocation>
        <location evidence="1">Cell membrane</location>
        <topology evidence="1">Multi-pass membrane protein</topology>
    </subcellularLocation>
</comment>
<dbReference type="Gene3D" id="3.30.70.120">
    <property type="match status" value="1"/>
</dbReference>
<dbReference type="CDD" id="cd16380">
    <property type="entry name" value="YitT_C"/>
    <property type="match status" value="1"/>
</dbReference>
<gene>
    <name evidence="8" type="ORF">BRLA_c019440</name>
</gene>
<feature type="transmembrane region" description="Helical" evidence="6">
    <location>
        <begin position="7"/>
        <end position="25"/>
    </location>
</feature>
<dbReference type="GO" id="GO:0005886">
    <property type="term" value="C:plasma membrane"/>
    <property type="evidence" value="ECO:0007669"/>
    <property type="project" value="UniProtKB-SubCell"/>
</dbReference>
<keyword evidence="5 6" id="KW-0472">Membrane</keyword>
<dbReference type="eggNOG" id="COG1284">
    <property type="taxonomic scope" value="Bacteria"/>
</dbReference>
<dbReference type="InterPro" id="IPR003740">
    <property type="entry name" value="YitT"/>
</dbReference>
<dbReference type="RefSeq" id="WP_003338586.1">
    <property type="nucleotide sequence ID" value="NZ_CP007806.1"/>
</dbReference>
<dbReference type="Pfam" id="PF10035">
    <property type="entry name" value="DUF2179"/>
    <property type="match status" value="1"/>
</dbReference>
<evidence type="ECO:0000256" key="3">
    <source>
        <dbReference type="ARBA" id="ARBA00022692"/>
    </source>
</evidence>
<feature type="transmembrane region" description="Helical" evidence="6">
    <location>
        <begin position="77"/>
        <end position="99"/>
    </location>
</feature>